<dbReference type="eggNOG" id="COG0683">
    <property type="taxonomic scope" value="Bacteria"/>
</dbReference>
<reference evidence="5 6" key="1">
    <citation type="submission" date="2013-02" db="EMBL/GenBank/DDBJ databases">
        <title>The Genome Sequence of Lactobacillus catenaformis F0143.</title>
        <authorList>
            <consortium name="The Broad Institute Genome Sequencing Platform"/>
            <person name="Earl A."/>
            <person name="Ward D."/>
            <person name="Feldgarden M."/>
            <person name="Gevers D."/>
            <person name="Izard J."/>
            <person name="Blanton J.M."/>
            <person name="Mathney J."/>
            <person name="Dewhirst F.E."/>
            <person name="Young S.K."/>
            <person name="Zeng Q."/>
            <person name="Gargeya S."/>
            <person name="Fitzgerald M."/>
            <person name="Haas B."/>
            <person name="Abouelleil A."/>
            <person name="Alvarado L."/>
            <person name="Arachchi H.M."/>
            <person name="Berlin A."/>
            <person name="Chapman S.B."/>
            <person name="Gearin G."/>
            <person name="Goldberg J."/>
            <person name="Griggs A."/>
            <person name="Gujja S."/>
            <person name="Hansen M."/>
            <person name="Heiman D."/>
            <person name="Howarth C."/>
            <person name="Larimer J."/>
            <person name="Lui A."/>
            <person name="MacDonald P.J.P."/>
            <person name="McCowen C."/>
            <person name="Montmayeur A."/>
            <person name="Murphy C."/>
            <person name="Neiman D."/>
            <person name="Pearson M."/>
            <person name="Priest M."/>
            <person name="Roberts A."/>
            <person name="Saif S."/>
            <person name="Shea T."/>
            <person name="Sisk P."/>
            <person name="Stolte C."/>
            <person name="Sykes S."/>
            <person name="Wortman J."/>
            <person name="Nusbaum C."/>
            <person name="Birren B."/>
        </authorList>
    </citation>
    <scope>NUCLEOTIDE SEQUENCE [LARGE SCALE GENOMIC DNA]</scope>
    <source>
        <strain evidence="5 6">OT 569</strain>
    </source>
</reference>
<dbReference type="InterPro" id="IPR028081">
    <property type="entry name" value="Leu-bd"/>
</dbReference>
<evidence type="ECO:0000259" key="4">
    <source>
        <dbReference type="Pfam" id="PF13458"/>
    </source>
</evidence>
<evidence type="ECO:0000256" key="1">
    <source>
        <dbReference type="ARBA" id="ARBA00010062"/>
    </source>
</evidence>
<dbReference type="Gene3D" id="3.40.50.2300">
    <property type="match status" value="2"/>
</dbReference>
<dbReference type="OrthoDB" id="9783240at2"/>
<dbReference type="EMBL" id="AGEJ01000013">
    <property type="protein sequence ID" value="EMD16895.1"/>
    <property type="molecule type" value="Genomic_DNA"/>
</dbReference>
<dbReference type="PANTHER" id="PTHR30483:SF6">
    <property type="entry name" value="PERIPLASMIC BINDING PROTEIN OF ABC TRANSPORTER FOR NATURAL AMINO ACIDS"/>
    <property type="match status" value="1"/>
</dbReference>
<dbReference type="STRING" id="999415.HMPREF9943_00937"/>
<dbReference type="InterPro" id="IPR028082">
    <property type="entry name" value="Peripla_BP_I"/>
</dbReference>
<dbReference type="InterPro" id="IPR051010">
    <property type="entry name" value="BCAA_transport"/>
</dbReference>
<dbReference type="PATRIC" id="fig|999415.3.peg.946"/>
<dbReference type="PROSITE" id="PS51257">
    <property type="entry name" value="PROKAR_LIPOPROTEIN"/>
    <property type="match status" value="1"/>
</dbReference>
<comment type="caution">
    <text evidence="5">The sequence shown here is derived from an EMBL/GenBank/DDBJ whole genome shotgun (WGS) entry which is preliminary data.</text>
</comment>
<evidence type="ECO:0000256" key="3">
    <source>
        <dbReference type="SAM" id="SignalP"/>
    </source>
</evidence>
<evidence type="ECO:0000313" key="6">
    <source>
        <dbReference type="Proteomes" id="UP000011758"/>
    </source>
</evidence>
<proteinExistence type="inferred from homology"/>
<feature type="signal peptide" evidence="3">
    <location>
        <begin position="1"/>
        <end position="22"/>
    </location>
</feature>
<organism evidence="5 6">
    <name type="scientific">Eggerthia catenaformis OT 569 = DSM 20559</name>
    <dbReference type="NCBI Taxonomy" id="999415"/>
    <lineage>
        <taxon>Bacteria</taxon>
        <taxon>Bacillati</taxon>
        <taxon>Bacillota</taxon>
        <taxon>Erysipelotrichia</taxon>
        <taxon>Erysipelotrichales</taxon>
        <taxon>Coprobacillaceae</taxon>
        <taxon>Eggerthia</taxon>
    </lineage>
</organism>
<evidence type="ECO:0000313" key="5">
    <source>
        <dbReference type="EMBL" id="EMD16895.1"/>
    </source>
</evidence>
<dbReference type="PANTHER" id="PTHR30483">
    <property type="entry name" value="LEUCINE-SPECIFIC-BINDING PROTEIN"/>
    <property type="match status" value="1"/>
</dbReference>
<feature type="domain" description="Leucine-binding protein" evidence="4">
    <location>
        <begin position="35"/>
        <end position="378"/>
    </location>
</feature>
<dbReference type="AlphaFoldDB" id="M2Q1V7"/>
<dbReference type="RefSeq" id="WP_004802540.1">
    <property type="nucleotide sequence ID" value="NZ_KB446647.1"/>
</dbReference>
<feature type="chain" id="PRO_5004022579" description="Leucine-binding protein domain-containing protein" evidence="3">
    <location>
        <begin position="23"/>
        <end position="384"/>
    </location>
</feature>
<dbReference type="SUPFAM" id="SSF53822">
    <property type="entry name" value="Periplasmic binding protein-like I"/>
    <property type="match status" value="1"/>
</dbReference>
<name>M2Q1V7_9FIRM</name>
<comment type="similarity">
    <text evidence="1">Belongs to the leucine-binding protein family.</text>
</comment>
<dbReference type="Proteomes" id="UP000011758">
    <property type="component" value="Unassembled WGS sequence"/>
</dbReference>
<accession>M2Q1V7</accession>
<evidence type="ECO:0000256" key="2">
    <source>
        <dbReference type="ARBA" id="ARBA00022729"/>
    </source>
</evidence>
<keyword evidence="6" id="KW-1185">Reference proteome</keyword>
<sequence length="384" mass="41196">MKFKKMVVAVMSAAMLAGCGNASTNSGTGDIKAPKFGFIGPLTGDASQYGTAVKNALELAVKKYNKENGTKITIKAYDDKADATEAVNAYNKLVDDDKVTAVLSPVTTASGIAVANAAKSKGTPILSPSCSGDSVTLDANTKKVLSNVFRICTNDSYAGTYLAQLCASKFKYSKVAILYNKELDYSVGLQSAFVKEAKKQNVNVVYNEAYTANTKDFSTYISKIKQSGADSVYLPDYYESVVSITKQLRDSGVNLPLFGGDGWDGILGVKNVNAKNFENTYYVSGFNKDAASGPAKTFVDEYKKEYGSVPNMFAAMEYDAVTVMMKAINNAKSTDAKKICEALEKITISDSEAACGGFKYDANHNPQKQMSIVTVKSGKYITVQ</sequence>
<dbReference type="Pfam" id="PF13458">
    <property type="entry name" value="Peripla_BP_6"/>
    <property type="match status" value="1"/>
</dbReference>
<protein>
    <recommendedName>
        <fullName evidence="4">Leucine-binding protein domain-containing protein</fullName>
    </recommendedName>
</protein>
<gene>
    <name evidence="5" type="ORF">HMPREF9943_00937</name>
</gene>
<dbReference type="CDD" id="cd06347">
    <property type="entry name" value="PBP1_ABC_LivK_ligand_binding-like"/>
    <property type="match status" value="1"/>
</dbReference>
<dbReference type="BioCyc" id="ECAT999415-HMP:GTTI-960-MONOMER"/>
<keyword evidence="2 3" id="KW-0732">Signal</keyword>